<evidence type="ECO:0000313" key="5">
    <source>
        <dbReference type="EMBL" id="KAL3885998.1"/>
    </source>
</evidence>
<keyword evidence="1" id="KW-0479">Metal-binding</keyword>
<keyword evidence="4" id="KW-0812">Transmembrane</keyword>
<evidence type="ECO:0000256" key="4">
    <source>
        <dbReference type="SAM" id="Phobius"/>
    </source>
</evidence>
<accession>A0ABD3XLW2</accession>
<dbReference type="EMBL" id="JBJQND010000002">
    <property type="protein sequence ID" value="KAL3885998.1"/>
    <property type="molecule type" value="Genomic_DNA"/>
</dbReference>
<dbReference type="SUPFAM" id="SSF54001">
    <property type="entry name" value="Cysteine proteinases"/>
    <property type="match status" value="1"/>
</dbReference>
<dbReference type="Proteomes" id="UP001634394">
    <property type="component" value="Unassembled WGS sequence"/>
</dbReference>
<keyword evidence="4" id="KW-1133">Transmembrane helix</keyword>
<sequence>SEYQYIPCSVMSLMLNRKQQGKLADVEIVAESILRLFNNEIFVFQIISASARRMTILNPLREVTFAYLEVSYYRWILIVLIAPIFIFYFRSFLANINTNLYMTLRPDFEVVALPHSKQPDSTPCGIFCLKFTEKLIKEEELLLPSQPNDIFQYRLDILENCIIRELCRHCGCKMTPGKENIIQWIGCDECGEFWFHYQCMNTNESYKAVYESRIVCVFCEI</sequence>
<feature type="transmembrane region" description="Helical" evidence="4">
    <location>
        <begin position="72"/>
        <end position="93"/>
    </location>
</feature>
<proteinExistence type="predicted"/>
<evidence type="ECO:0000256" key="2">
    <source>
        <dbReference type="ARBA" id="ARBA00022771"/>
    </source>
</evidence>
<keyword evidence="6" id="KW-1185">Reference proteome</keyword>
<name>A0ABD3XLW2_SINWO</name>
<evidence type="ECO:0000256" key="1">
    <source>
        <dbReference type="ARBA" id="ARBA00022723"/>
    </source>
</evidence>
<keyword evidence="2" id="KW-0863">Zinc-finger</keyword>
<organism evidence="5 6">
    <name type="scientific">Sinanodonta woodiana</name>
    <name type="common">Chinese pond mussel</name>
    <name type="synonym">Anodonta woodiana</name>
    <dbReference type="NCBI Taxonomy" id="1069815"/>
    <lineage>
        <taxon>Eukaryota</taxon>
        <taxon>Metazoa</taxon>
        <taxon>Spiralia</taxon>
        <taxon>Lophotrochozoa</taxon>
        <taxon>Mollusca</taxon>
        <taxon>Bivalvia</taxon>
        <taxon>Autobranchia</taxon>
        <taxon>Heteroconchia</taxon>
        <taxon>Palaeoheterodonta</taxon>
        <taxon>Unionida</taxon>
        <taxon>Unionoidea</taxon>
        <taxon>Unionidae</taxon>
        <taxon>Unioninae</taxon>
        <taxon>Sinanodonta</taxon>
    </lineage>
</organism>
<evidence type="ECO:0000256" key="3">
    <source>
        <dbReference type="ARBA" id="ARBA00022833"/>
    </source>
</evidence>
<dbReference type="InterPro" id="IPR019786">
    <property type="entry name" value="Zinc_finger_PHD-type_CS"/>
</dbReference>
<protein>
    <submittedName>
        <fullName evidence="5">Uncharacterized protein</fullName>
    </submittedName>
</protein>
<reference evidence="5 6" key="1">
    <citation type="submission" date="2024-11" db="EMBL/GenBank/DDBJ databases">
        <title>Chromosome-level genome assembly of the freshwater bivalve Anodonta woodiana.</title>
        <authorList>
            <person name="Chen X."/>
        </authorList>
    </citation>
    <scope>NUCLEOTIDE SEQUENCE [LARGE SCALE GENOMIC DNA]</scope>
    <source>
        <strain evidence="5">MN2024</strain>
        <tissue evidence="5">Gills</tissue>
    </source>
</reference>
<dbReference type="InterPro" id="IPR038765">
    <property type="entry name" value="Papain-like_cys_pep_sf"/>
</dbReference>
<dbReference type="PROSITE" id="PS01359">
    <property type="entry name" value="ZF_PHD_1"/>
    <property type="match status" value="1"/>
</dbReference>
<keyword evidence="3" id="KW-0862">Zinc</keyword>
<gene>
    <name evidence="5" type="ORF">ACJMK2_026025</name>
</gene>
<feature type="non-terminal residue" evidence="5">
    <location>
        <position position="1"/>
    </location>
</feature>
<dbReference type="GO" id="GO:0008270">
    <property type="term" value="F:zinc ion binding"/>
    <property type="evidence" value="ECO:0007669"/>
    <property type="project" value="UniProtKB-KW"/>
</dbReference>
<evidence type="ECO:0000313" key="6">
    <source>
        <dbReference type="Proteomes" id="UP001634394"/>
    </source>
</evidence>
<dbReference type="AlphaFoldDB" id="A0ABD3XLW2"/>
<comment type="caution">
    <text evidence="5">The sequence shown here is derived from an EMBL/GenBank/DDBJ whole genome shotgun (WGS) entry which is preliminary data.</text>
</comment>
<keyword evidence="4" id="KW-0472">Membrane</keyword>